<evidence type="ECO:0000256" key="11">
    <source>
        <dbReference type="SAM" id="Phobius"/>
    </source>
</evidence>
<keyword evidence="7 11" id="KW-1133">Transmembrane helix</keyword>
<dbReference type="PANTHER" id="PTHR32196">
    <property type="entry name" value="ABC TRANSPORTER PERMEASE PROTEIN YPHD-RELATED-RELATED"/>
    <property type="match status" value="1"/>
</dbReference>
<reference evidence="12 13" key="1">
    <citation type="journal article" date="2018" name="Arch. Microbiol.">
        <title>New insights into the metabolic potential of the phototrophic purple bacterium Rhodopila globiformis DSM 161(T) from its draft genome sequence and evidence for a vanadium-dependent nitrogenase.</title>
        <authorList>
            <person name="Imhoff J.F."/>
            <person name="Rahn T."/>
            <person name="Kunzel S."/>
            <person name="Neulinger S.C."/>
        </authorList>
    </citation>
    <scope>NUCLEOTIDE SEQUENCE [LARGE SCALE GENOMIC DNA]</scope>
    <source>
        <strain evidence="12 13">DSM 161</strain>
    </source>
</reference>
<evidence type="ECO:0000256" key="1">
    <source>
        <dbReference type="ARBA" id="ARBA00004651"/>
    </source>
</evidence>
<dbReference type="EMBL" id="NHRY01000069">
    <property type="protein sequence ID" value="PPQ35685.1"/>
    <property type="molecule type" value="Genomic_DNA"/>
</dbReference>
<organism evidence="12 13">
    <name type="scientific">Rhodopila globiformis</name>
    <name type="common">Rhodopseudomonas globiformis</name>
    <dbReference type="NCBI Taxonomy" id="1071"/>
    <lineage>
        <taxon>Bacteria</taxon>
        <taxon>Pseudomonadati</taxon>
        <taxon>Pseudomonadota</taxon>
        <taxon>Alphaproteobacteria</taxon>
        <taxon>Acetobacterales</taxon>
        <taxon>Acetobacteraceae</taxon>
        <taxon>Rhodopila</taxon>
    </lineage>
</organism>
<evidence type="ECO:0000313" key="13">
    <source>
        <dbReference type="Proteomes" id="UP000239724"/>
    </source>
</evidence>
<comment type="caution">
    <text evidence="12">The sequence shown here is derived from an EMBL/GenBank/DDBJ whole genome shotgun (WGS) entry which is preliminary data.</text>
</comment>
<keyword evidence="8 11" id="KW-0472">Membrane</keyword>
<dbReference type="GO" id="GO:0005886">
    <property type="term" value="C:plasma membrane"/>
    <property type="evidence" value="ECO:0007669"/>
    <property type="project" value="UniProtKB-SubCell"/>
</dbReference>
<name>A0A2S6NKU6_RHOGL</name>
<accession>A0A2S6NKU6</accession>
<dbReference type="GO" id="GO:0022857">
    <property type="term" value="F:transmembrane transporter activity"/>
    <property type="evidence" value="ECO:0007669"/>
    <property type="project" value="InterPro"/>
</dbReference>
<comment type="subunit">
    <text evidence="2">The complex is composed of two ATP-binding proteins (LsrA), two transmembrane proteins (LsrC and LsrD) and a solute-binding protein (LsrB).</text>
</comment>
<feature type="transmembrane region" description="Helical" evidence="11">
    <location>
        <begin position="71"/>
        <end position="92"/>
    </location>
</feature>
<keyword evidence="6 11" id="KW-0812">Transmembrane</keyword>
<evidence type="ECO:0000256" key="7">
    <source>
        <dbReference type="ARBA" id="ARBA00022989"/>
    </source>
</evidence>
<keyword evidence="3" id="KW-0813">Transport</keyword>
<feature type="transmembrane region" description="Helical" evidence="11">
    <location>
        <begin position="104"/>
        <end position="130"/>
    </location>
</feature>
<evidence type="ECO:0000256" key="6">
    <source>
        <dbReference type="ARBA" id="ARBA00022692"/>
    </source>
</evidence>
<keyword evidence="4" id="KW-1003">Cell membrane</keyword>
<comment type="function">
    <text evidence="9">Part of the ABC transporter complex LsrABCD involved in autoinducer 2 (AI-2) import. Probably responsible for the translocation of the substrate across the membrane.</text>
</comment>
<evidence type="ECO:0000256" key="9">
    <source>
        <dbReference type="ARBA" id="ARBA00025439"/>
    </source>
</evidence>
<dbReference type="OrthoDB" id="192433at2"/>
<evidence type="ECO:0000256" key="5">
    <source>
        <dbReference type="ARBA" id="ARBA00022519"/>
    </source>
</evidence>
<feature type="transmembrane region" description="Helical" evidence="11">
    <location>
        <begin position="277"/>
        <end position="299"/>
    </location>
</feature>
<dbReference type="AlphaFoldDB" id="A0A2S6NKU6"/>
<dbReference type="Proteomes" id="UP000239724">
    <property type="component" value="Unassembled WGS sequence"/>
</dbReference>
<evidence type="ECO:0000256" key="4">
    <source>
        <dbReference type="ARBA" id="ARBA00022475"/>
    </source>
</evidence>
<keyword evidence="5" id="KW-0997">Cell inner membrane</keyword>
<feature type="transmembrane region" description="Helical" evidence="11">
    <location>
        <begin position="21"/>
        <end position="41"/>
    </location>
</feature>
<sequence>MSDSAVPMEAEGGRRRMPPEILPALGVLACTGLLIGLIKLVSPGTVLLAQVSAILVSAIFLAVASFGQGLAILLGGIDLSIGVVMGLGGMMISGLTNGSNDALIWAMPATLACCAGIGLVNGLGIALIGIPPFIMTLASATSFFGVGLGLTAGAAQAPVAPGLETLMSARGLGVPWPIWLLLGFAVIAIAFQNGSVTGRRLYALGSSPGAARVAGLPIGGLTVAAYGLSGLCAGLAGVLLAGYSSAATLTMGDPFLLPTIAAVVIGGARVTGGRGIYLGTLAGALFLSTLETLITVLSLSQGLRDLIQGVIIITALIAQNRPGANPG</sequence>
<keyword evidence="13" id="KW-1185">Reference proteome</keyword>
<proteinExistence type="predicted"/>
<dbReference type="InterPro" id="IPR001851">
    <property type="entry name" value="ABC_transp_permease"/>
</dbReference>
<evidence type="ECO:0000313" key="12">
    <source>
        <dbReference type="EMBL" id="PPQ35685.1"/>
    </source>
</evidence>
<gene>
    <name evidence="12" type="ORF">CCS01_06810</name>
</gene>
<dbReference type="PANTHER" id="PTHR32196:SF71">
    <property type="entry name" value="AUTOINDUCER 2 IMPORT SYSTEM PERMEASE PROTEIN LSRD"/>
    <property type="match status" value="1"/>
</dbReference>
<dbReference type="Pfam" id="PF02653">
    <property type="entry name" value="BPD_transp_2"/>
    <property type="match status" value="1"/>
</dbReference>
<evidence type="ECO:0000256" key="8">
    <source>
        <dbReference type="ARBA" id="ARBA00023136"/>
    </source>
</evidence>
<evidence type="ECO:0000256" key="10">
    <source>
        <dbReference type="ARBA" id="ARBA00039381"/>
    </source>
</evidence>
<protein>
    <recommendedName>
        <fullName evidence="10">Autoinducer 2 import system permease protein LsrD</fullName>
    </recommendedName>
</protein>
<feature type="transmembrane region" description="Helical" evidence="11">
    <location>
        <begin position="176"/>
        <end position="194"/>
    </location>
</feature>
<feature type="transmembrane region" description="Helical" evidence="11">
    <location>
        <begin position="255"/>
        <end position="271"/>
    </location>
</feature>
<evidence type="ECO:0000256" key="3">
    <source>
        <dbReference type="ARBA" id="ARBA00022448"/>
    </source>
</evidence>
<dbReference type="RefSeq" id="WP_104518101.1">
    <property type="nucleotide sequence ID" value="NZ_NHRY01000069.1"/>
</dbReference>
<dbReference type="CDD" id="cd06579">
    <property type="entry name" value="TM_PBP1_transp_AraH_like"/>
    <property type="match status" value="1"/>
</dbReference>
<evidence type="ECO:0000256" key="2">
    <source>
        <dbReference type="ARBA" id="ARBA00011262"/>
    </source>
</evidence>
<feature type="transmembrane region" description="Helical" evidence="11">
    <location>
        <begin position="47"/>
        <end position="64"/>
    </location>
</feature>
<comment type="subcellular location">
    <subcellularLocation>
        <location evidence="1">Cell membrane</location>
        <topology evidence="1">Multi-pass membrane protein</topology>
    </subcellularLocation>
</comment>
<feature type="transmembrane region" description="Helical" evidence="11">
    <location>
        <begin position="137"/>
        <end position="156"/>
    </location>
</feature>